<organism evidence="1 2">
    <name type="scientific">Prevotella disiens</name>
    <dbReference type="NCBI Taxonomy" id="28130"/>
    <lineage>
        <taxon>Bacteria</taxon>
        <taxon>Pseudomonadati</taxon>
        <taxon>Bacteroidota</taxon>
        <taxon>Bacteroidia</taxon>
        <taxon>Bacteroidales</taxon>
        <taxon>Prevotellaceae</taxon>
        <taxon>Prevotella</taxon>
    </lineage>
</organism>
<name>A0A379DVV8_9BACT</name>
<reference evidence="1 2" key="1">
    <citation type="submission" date="2018-06" db="EMBL/GenBank/DDBJ databases">
        <authorList>
            <consortium name="Pathogen Informatics"/>
            <person name="Doyle S."/>
        </authorList>
    </citation>
    <scope>NUCLEOTIDE SEQUENCE [LARGE SCALE GENOMIC DNA]</scope>
    <source>
        <strain evidence="1 2">NCTC11157</strain>
    </source>
</reference>
<sequence length="54" mass="6587">MNYKKYKFLYRETIRFMEFRTIFAISKDELRPLFRDGNYLESYGFAAAVAIFLM</sequence>
<gene>
    <name evidence="1" type="ORF">NCTC11157_00260</name>
</gene>
<evidence type="ECO:0000313" key="2">
    <source>
        <dbReference type="Proteomes" id="UP000254072"/>
    </source>
</evidence>
<dbReference type="Proteomes" id="UP000254072">
    <property type="component" value="Unassembled WGS sequence"/>
</dbReference>
<evidence type="ECO:0000313" key="1">
    <source>
        <dbReference type="EMBL" id="SUB84555.1"/>
    </source>
</evidence>
<dbReference type="AlphaFoldDB" id="A0A379DVV8"/>
<proteinExistence type="predicted"/>
<protein>
    <submittedName>
        <fullName evidence="1">Uncharacterized protein</fullName>
    </submittedName>
</protein>
<accession>A0A379DVV8</accession>
<dbReference type="EMBL" id="UGTL01000001">
    <property type="protein sequence ID" value="SUB84555.1"/>
    <property type="molecule type" value="Genomic_DNA"/>
</dbReference>